<evidence type="ECO:0000259" key="9">
    <source>
        <dbReference type="PROSITE" id="PS50850"/>
    </source>
</evidence>
<reference evidence="10" key="1">
    <citation type="submission" date="2020-02" db="EMBL/GenBank/DDBJ databases">
        <authorList>
            <person name="Meier V. D."/>
        </authorList>
    </citation>
    <scope>NUCLEOTIDE SEQUENCE</scope>
    <source>
        <strain evidence="10">AVDCRST_MAG92</strain>
    </source>
</reference>
<dbReference type="InterPro" id="IPR010290">
    <property type="entry name" value="TM_effector"/>
</dbReference>
<dbReference type="AlphaFoldDB" id="A0A6J4KAE7"/>
<feature type="transmembrane region" description="Helical" evidence="8">
    <location>
        <begin position="326"/>
        <end position="344"/>
    </location>
</feature>
<evidence type="ECO:0000256" key="5">
    <source>
        <dbReference type="ARBA" id="ARBA00022989"/>
    </source>
</evidence>
<dbReference type="InterPro" id="IPR020846">
    <property type="entry name" value="MFS_dom"/>
</dbReference>
<proteinExistence type="predicted"/>
<evidence type="ECO:0000256" key="1">
    <source>
        <dbReference type="ARBA" id="ARBA00004651"/>
    </source>
</evidence>
<feature type="region of interest" description="Disordered" evidence="7">
    <location>
        <begin position="1"/>
        <end position="41"/>
    </location>
</feature>
<dbReference type="Pfam" id="PF05977">
    <property type="entry name" value="MFS_3"/>
    <property type="match status" value="1"/>
</dbReference>
<dbReference type="InterPro" id="IPR036259">
    <property type="entry name" value="MFS_trans_sf"/>
</dbReference>
<dbReference type="GO" id="GO:0005886">
    <property type="term" value="C:plasma membrane"/>
    <property type="evidence" value="ECO:0007669"/>
    <property type="project" value="UniProtKB-SubCell"/>
</dbReference>
<feature type="transmembrane region" description="Helical" evidence="8">
    <location>
        <begin position="92"/>
        <end position="118"/>
    </location>
</feature>
<feature type="transmembrane region" description="Helical" evidence="8">
    <location>
        <begin position="356"/>
        <end position="374"/>
    </location>
</feature>
<feature type="transmembrane region" description="Helical" evidence="8">
    <location>
        <begin position="200"/>
        <end position="221"/>
    </location>
</feature>
<dbReference type="PROSITE" id="PS50850">
    <property type="entry name" value="MFS"/>
    <property type="match status" value="1"/>
</dbReference>
<evidence type="ECO:0000256" key="3">
    <source>
        <dbReference type="ARBA" id="ARBA00022475"/>
    </source>
</evidence>
<dbReference type="GO" id="GO:0022857">
    <property type="term" value="F:transmembrane transporter activity"/>
    <property type="evidence" value="ECO:0007669"/>
    <property type="project" value="InterPro"/>
</dbReference>
<dbReference type="CDD" id="cd06173">
    <property type="entry name" value="MFS_MefA_like"/>
    <property type="match status" value="1"/>
</dbReference>
<feature type="domain" description="Major facilitator superfamily (MFS) profile" evidence="9">
    <location>
        <begin position="55"/>
        <end position="469"/>
    </location>
</feature>
<keyword evidence="5 8" id="KW-1133">Transmembrane helix</keyword>
<feature type="transmembrane region" description="Helical" evidence="8">
    <location>
        <begin position="293"/>
        <end position="314"/>
    </location>
</feature>
<feature type="transmembrane region" description="Helical" evidence="8">
    <location>
        <begin position="380"/>
        <end position="397"/>
    </location>
</feature>
<feature type="compositionally biased region" description="Basic and acidic residues" evidence="7">
    <location>
        <begin position="15"/>
        <end position="26"/>
    </location>
</feature>
<evidence type="ECO:0000256" key="7">
    <source>
        <dbReference type="SAM" id="MobiDB-lite"/>
    </source>
</evidence>
<keyword evidence="3" id="KW-1003">Cell membrane</keyword>
<evidence type="ECO:0000256" key="8">
    <source>
        <dbReference type="SAM" id="Phobius"/>
    </source>
</evidence>
<dbReference type="SUPFAM" id="SSF103473">
    <property type="entry name" value="MFS general substrate transporter"/>
    <property type="match status" value="1"/>
</dbReference>
<feature type="transmembrane region" description="Helical" evidence="8">
    <location>
        <begin position="159"/>
        <end position="179"/>
    </location>
</feature>
<feature type="transmembrane region" description="Helical" evidence="8">
    <location>
        <begin position="68"/>
        <end position="86"/>
    </location>
</feature>
<dbReference type="Gene3D" id="1.20.1250.20">
    <property type="entry name" value="MFS general substrate transporter like domains"/>
    <property type="match status" value="1"/>
</dbReference>
<organism evidence="10">
    <name type="scientific">uncultured Coleofasciculus sp</name>
    <dbReference type="NCBI Taxonomy" id="1267456"/>
    <lineage>
        <taxon>Bacteria</taxon>
        <taxon>Bacillati</taxon>
        <taxon>Cyanobacteriota</taxon>
        <taxon>Cyanophyceae</taxon>
        <taxon>Coleofasciculales</taxon>
        <taxon>Coleofasciculaceae</taxon>
        <taxon>Coleofasciculus</taxon>
        <taxon>environmental samples</taxon>
    </lineage>
</organism>
<evidence type="ECO:0000256" key="2">
    <source>
        <dbReference type="ARBA" id="ARBA00022448"/>
    </source>
</evidence>
<sequence>MRLSDSERVTPNLPDRSELMAEDSAHEAQGSQPEGGEETAHSSKLGFAPVLKNRNFLALWSGQVFSQLADKVYLVLMIALIASRFQDTNQTISGWVSVLMIAFTIPAVLFGSVAGVFVDRWSKKAVLVSTNILRGILVLAVPTLLWITQGWKSFYDLPVGFYVLLGITFLVSTLTQFFAPAEQAVIPLIVNPQNLLSANSLYTTTMMASLIIGFAVGEPVLALADTLVRQLVSGWDFGKELVVGGFYVIAGFLLLLLKTGENRETPEGEPPHVWQDIREGLSYVKHHRPIRNALIQLVILFSVFAAISVLAVRLAETLPGMKASQFGFLLSAAGVGMACGAAILGHWNQRLSHAQLSLYGSVGMAGSLVGVGLFTHHLALTLLMTTFLGGFAAMVAIPMQTTIQAETPPEMRGKVFGLQNNAINIALSLPLALAGFAETLLGLRTVFFGLAALVIAGGVLNWYISRTGSSMSTKADK</sequence>
<evidence type="ECO:0000256" key="6">
    <source>
        <dbReference type="ARBA" id="ARBA00023136"/>
    </source>
</evidence>
<keyword evidence="4 8" id="KW-0812">Transmembrane</keyword>
<dbReference type="EMBL" id="CADCTM010000881">
    <property type="protein sequence ID" value="CAA9300382.1"/>
    <property type="molecule type" value="Genomic_DNA"/>
</dbReference>
<accession>A0A6J4KAE7</accession>
<gene>
    <name evidence="10" type="ORF">AVDCRST_MAG92-5044</name>
</gene>
<comment type="subcellular location">
    <subcellularLocation>
        <location evidence="1">Cell membrane</location>
        <topology evidence="1">Multi-pass membrane protein</topology>
    </subcellularLocation>
</comment>
<feature type="transmembrane region" description="Helical" evidence="8">
    <location>
        <begin position="125"/>
        <end position="147"/>
    </location>
</feature>
<feature type="transmembrane region" description="Helical" evidence="8">
    <location>
        <begin position="241"/>
        <end position="257"/>
    </location>
</feature>
<evidence type="ECO:0000256" key="4">
    <source>
        <dbReference type="ARBA" id="ARBA00022692"/>
    </source>
</evidence>
<evidence type="ECO:0000313" key="10">
    <source>
        <dbReference type="EMBL" id="CAA9300382.1"/>
    </source>
</evidence>
<dbReference type="PANTHER" id="PTHR43266">
    <property type="entry name" value="MACROLIDE-EFFLUX PROTEIN"/>
    <property type="match status" value="1"/>
</dbReference>
<feature type="transmembrane region" description="Helical" evidence="8">
    <location>
        <begin position="443"/>
        <end position="464"/>
    </location>
</feature>
<keyword evidence="6 8" id="KW-0472">Membrane</keyword>
<dbReference type="PANTHER" id="PTHR43266:SF2">
    <property type="entry name" value="MAJOR FACILITATOR SUPERFAMILY (MFS) PROFILE DOMAIN-CONTAINING PROTEIN"/>
    <property type="match status" value="1"/>
</dbReference>
<feature type="transmembrane region" description="Helical" evidence="8">
    <location>
        <begin position="418"/>
        <end position="437"/>
    </location>
</feature>
<protein>
    <submittedName>
        <fullName evidence="10">Uncharacterized MFS-type transporter</fullName>
    </submittedName>
</protein>
<keyword evidence="2" id="KW-0813">Transport</keyword>
<name>A0A6J4KAE7_9CYAN</name>